<proteinExistence type="predicted"/>
<protein>
    <submittedName>
        <fullName evidence="1">Uncharacterized protein</fullName>
    </submittedName>
</protein>
<reference evidence="1 2" key="1">
    <citation type="submission" date="2019-05" db="EMBL/GenBank/DDBJ databases">
        <title>Another draft genome of Portunus trituberculatus and its Hox gene families provides insights of decapod evolution.</title>
        <authorList>
            <person name="Jeong J.-H."/>
            <person name="Song I."/>
            <person name="Kim S."/>
            <person name="Choi T."/>
            <person name="Kim D."/>
            <person name="Ryu S."/>
            <person name="Kim W."/>
        </authorList>
    </citation>
    <scope>NUCLEOTIDE SEQUENCE [LARGE SCALE GENOMIC DNA]</scope>
    <source>
        <tissue evidence="1">Muscle</tissue>
    </source>
</reference>
<comment type="caution">
    <text evidence="1">The sequence shown here is derived from an EMBL/GenBank/DDBJ whole genome shotgun (WGS) entry which is preliminary data.</text>
</comment>
<evidence type="ECO:0000313" key="2">
    <source>
        <dbReference type="Proteomes" id="UP000324222"/>
    </source>
</evidence>
<dbReference type="EMBL" id="VSRR010090566">
    <property type="protein sequence ID" value="MPC92242.1"/>
    <property type="molecule type" value="Genomic_DNA"/>
</dbReference>
<gene>
    <name evidence="1" type="ORF">E2C01_087321</name>
</gene>
<dbReference type="Proteomes" id="UP000324222">
    <property type="component" value="Unassembled WGS sequence"/>
</dbReference>
<accession>A0A5B7J7T9</accession>
<organism evidence="1 2">
    <name type="scientific">Portunus trituberculatus</name>
    <name type="common">Swimming crab</name>
    <name type="synonym">Neptunus trituberculatus</name>
    <dbReference type="NCBI Taxonomy" id="210409"/>
    <lineage>
        <taxon>Eukaryota</taxon>
        <taxon>Metazoa</taxon>
        <taxon>Ecdysozoa</taxon>
        <taxon>Arthropoda</taxon>
        <taxon>Crustacea</taxon>
        <taxon>Multicrustacea</taxon>
        <taxon>Malacostraca</taxon>
        <taxon>Eumalacostraca</taxon>
        <taxon>Eucarida</taxon>
        <taxon>Decapoda</taxon>
        <taxon>Pleocyemata</taxon>
        <taxon>Brachyura</taxon>
        <taxon>Eubrachyura</taxon>
        <taxon>Portunoidea</taxon>
        <taxon>Portunidae</taxon>
        <taxon>Portuninae</taxon>
        <taxon>Portunus</taxon>
    </lineage>
</organism>
<sequence>MCPNIEGFKLLYLFKVHPRPTQSTPATQPTVPNTRNEPCVFLQRRERQTRSLYVDNFEEHGDLRLICQMLPRGAARRGAMVG</sequence>
<keyword evidence="2" id="KW-1185">Reference proteome</keyword>
<evidence type="ECO:0000313" key="1">
    <source>
        <dbReference type="EMBL" id="MPC92242.1"/>
    </source>
</evidence>
<name>A0A5B7J7T9_PORTR</name>
<dbReference type="AlphaFoldDB" id="A0A5B7J7T9"/>